<evidence type="ECO:0000313" key="2">
    <source>
        <dbReference type="Proteomes" id="UP001469553"/>
    </source>
</evidence>
<reference evidence="1 2" key="1">
    <citation type="submission" date="2021-06" db="EMBL/GenBank/DDBJ databases">
        <authorList>
            <person name="Palmer J.M."/>
        </authorList>
    </citation>
    <scope>NUCLEOTIDE SEQUENCE [LARGE SCALE GENOMIC DNA]</scope>
    <source>
        <strain evidence="1 2">AS_MEX2019</strain>
        <tissue evidence="1">Muscle</tissue>
    </source>
</reference>
<proteinExistence type="predicted"/>
<organism evidence="1 2">
    <name type="scientific">Ameca splendens</name>
    <dbReference type="NCBI Taxonomy" id="208324"/>
    <lineage>
        <taxon>Eukaryota</taxon>
        <taxon>Metazoa</taxon>
        <taxon>Chordata</taxon>
        <taxon>Craniata</taxon>
        <taxon>Vertebrata</taxon>
        <taxon>Euteleostomi</taxon>
        <taxon>Actinopterygii</taxon>
        <taxon>Neopterygii</taxon>
        <taxon>Teleostei</taxon>
        <taxon>Neoteleostei</taxon>
        <taxon>Acanthomorphata</taxon>
        <taxon>Ovalentaria</taxon>
        <taxon>Atherinomorphae</taxon>
        <taxon>Cyprinodontiformes</taxon>
        <taxon>Goodeidae</taxon>
        <taxon>Ameca</taxon>
    </lineage>
</organism>
<dbReference type="EMBL" id="JAHRIP010023791">
    <property type="protein sequence ID" value="MEQ2289594.1"/>
    <property type="molecule type" value="Genomic_DNA"/>
</dbReference>
<dbReference type="Proteomes" id="UP001469553">
    <property type="component" value="Unassembled WGS sequence"/>
</dbReference>
<accession>A0ABV0Y7H6</accession>
<comment type="caution">
    <text evidence="1">The sequence shown here is derived from an EMBL/GenBank/DDBJ whole genome shotgun (WGS) entry which is preliminary data.</text>
</comment>
<protein>
    <submittedName>
        <fullName evidence="1">Uncharacterized protein</fullName>
    </submittedName>
</protein>
<feature type="non-terminal residue" evidence="1">
    <location>
        <position position="1"/>
    </location>
</feature>
<keyword evidence="2" id="KW-1185">Reference proteome</keyword>
<sequence>FSKKIKFAACFTRAIAVLREETLLFPALCPSVSSGRHGALCSAFIDPLLASSLRAVINQSTDTG</sequence>
<name>A0ABV0Y7H6_9TELE</name>
<evidence type="ECO:0000313" key="1">
    <source>
        <dbReference type="EMBL" id="MEQ2289594.1"/>
    </source>
</evidence>
<gene>
    <name evidence="1" type="ORF">AMECASPLE_034716</name>
</gene>